<keyword evidence="5" id="KW-0808">Transferase</keyword>
<dbReference type="GO" id="GO:0046872">
    <property type="term" value="F:metal ion binding"/>
    <property type="evidence" value="ECO:0007669"/>
    <property type="project" value="UniProtKB-KW"/>
</dbReference>
<evidence type="ECO:0000259" key="9">
    <source>
        <dbReference type="PROSITE" id="PS50972"/>
    </source>
</evidence>
<dbReference type="InterPro" id="IPR045031">
    <property type="entry name" value="DHP_synth-like"/>
</dbReference>
<dbReference type="InterPro" id="IPR006390">
    <property type="entry name" value="DHP_synth_dom"/>
</dbReference>
<dbReference type="PROSITE" id="PS00793">
    <property type="entry name" value="DHPS_2"/>
    <property type="match status" value="1"/>
</dbReference>
<comment type="cofactor">
    <cofactor evidence="2">
        <name>Mg(2+)</name>
        <dbReference type="ChEBI" id="CHEBI:18420"/>
    </cofactor>
</comment>
<dbReference type="GO" id="GO:0046656">
    <property type="term" value="P:folic acid biosynthetic process"/>
    <property type="evidence" value="ECO:0007669"/>
    <property type="project" value="UniProtKB-KW"/>
</dbReference>
<dbReference type="EC" id="2.5.1.15" evidence="4"/>
<dbReference type="GO" id="GO:0005829">
    <property type="term" value="C:cytosol"/>
    <property type="evidence" value="ECO:0007669"/>
    <property type="project" value="TreeGrafter"/>
</dbReference>
<evidence type="ECO:0000256" key="1">
    <source>
        <dbReference type="ARBA" id="ARBA00000012"/>
    </source>
</evidence>
<sequence>MKKQTLRVGGRLLSLQEPVVMGILNVTPDSFHAQSRHENAQSLLRKAEEMLTDGATILDIGGYSTRPDAPEVTEQQEIDRVLPAVELLRNYFPQAVLSVDTFRAQVAEHAICAGAHIINDVSGGDLDAQMFEVIARHNAPYILMHSRGTPQTMQQLTDYQDVVLEVMDFLQKRIATLREKGVTDIVVDLGFGFAKTLDQNYELLAQMPLFEHLDCPMLVGISRKSMITKLLGVSAAEALNGTTVLNTLALERGAAILRVHDVKEAMQAVRIYNKLHETV</sequence>
<evidence type="ECO:0000256" key="5">
    <source>
        <dbReference type="ARBA" id="ARBA00022679"/>
    </source>
</evidence>
<evidence type="ECO:0000256" key="8">
    <source>
        <dbReference type="ARBA" id="ARBA00022909"/>
    </source>
</evidence>
<gene>
    <name evidence="10" type="ORF">SAMN05421780_11259</name>
</gene>
<dbReference type="STRING" id="927664.SAMN05421780_11259"/>
<dbReference type="PANTHER" id="PTHR20941:SF1">
    <property type="entry name" value="FOLIC ACID SYNTHESIS PROTEIN FOL1"/>
    <property type="match status" value="1"/>
</dbReference>
<dbReference type="Gene3D" id="3.20.20.20">
    <property type="entry name" value="Dihydropteroate synthase-like"/>
    <property type="match status" value="1"/>
</dbReference>
<dbReference type="SUPFAM" id="SSF51717">
    <property type="entry name" value="Dihydropteroate synthetase-like"/>
    <property type="match status" value="1"/>
</dbReference>
<name>A0A1I1N3G2_9BACT</name>
<keyword evidence="11" id="KW-1185">Reference proteome</keyword>
<dbReference type="Pfam" id="PF00809">
    <property type="entry name" value="Pterin_bind"/>
    <property type="match status" value="1"/>
</dbReference>
<organism evidence="10 11">
    <name type="scientific">Flexibacter flexilis DSM 6793</name>
    <dbReference type="NCBI Taxonomy" id="927664"/>
    <lineage>
        <taxon>Bacteria</taxon>
        <taxon>Pseudomonadati</taxon>
        <taxon>Bacteroidota</taxon>
        <taxon>Cytophagia</taxon>
        <taxon>Cytophagales</taxon>
        <taxon>Flexibacteraceae</taxon>
        <taxon>Flexibacter</taxon>
    </lineage>
</organism>
<evidence type="ECO:0000256" key="6">
    <source>
        <dbReference type="ARBA" id="ARBA00022723"/>
    </source>
</evidence>
<comment type="catalytic activity">
    <reaction evidence="1">
        <text>(7,8-dihydropterin-6-yl)methyl diphosphate + 4-aminobenzoate = 7,8-dihydropteroate + diphosphate</text>
        <dbReference type="Rhea" id="RHEA:19949"/>
        <dbReference type="ChEBI" id="CHEBI:17836"/>
        <dbReference type="ChEBI" id="CHEBI:17839"/>
        <dbReference type="ChEBI" id="CHEBI:33019"/>
        <dbReference type="ChEBI" id="CHEBI:72950"/>
        <dbReference type="EC" id="2.5.1.15"/>
    </reaction>
</comment>
<dbReference type="PROSITE" id="PS50972">
    <property type="entry name" value="PTERIN_BINDING"/>
    <property type="match status" value="1"/>
</dbReference>
<comment type="pathway">
    <text evidence="3">Cofactor biosynthesis; tetrahydrofolate biosynthesis; 7,8-dihydrofolate from 2-amino-4-hydroxy-6-hydroxymethyl-7,8-dihydropteridine diphosphate and 4-aminobenzoate: step 1/2.</text>
</comment>
<dbReference type="CDD" id="cd00739">
    <property type="entry name" value="DHPS"/>
    <property type="match status" value="1"/>
</dbReference>
<dbReference type="Proteomes" id="UP000199514">
    <property type="component" value="Unassembled WGS sequence"/>
</dbReference>
<evidence type="ECO:0000256" key="2">
    <source>
        <dbReference type="ARBA" id="ARBA00001946"/>
    </source>
</evidence>
<protein>
    <recommendedName>
        <fullName evidence="4">dihydropteroate synthase</fullName>
        <ecNumber evidence="4">2.5.1.15</ecNumber>
    </recommendedName>
</protein>
<dbReference type="EMBL" id="FOLE01000012">
    <property type="protein sequence ID" value="SFC92194.1"/>
    <property type="molecule type" value="Genomic_DNA"/>
</dbReference>
<keyword evidence="7" id="KW-0460">Magnesium</keyword>
<dbReference type="InterPro" id="IPR011005">
    <property type="entry name" value="Dihydropteroate_synth-like_sf"/>
</dbReference>
<dbReference type="RefSeq" id="WP_091516144.1">
    <property type="nucleotide sequence ID" value="NZ_FOLE01000012.1"/>
</dbReference>
<evidence type="ECO:0000313" key="11">
    <source>
        <dbReference type="Proteomes" id="UP000199514"/>
    </source>
</evidence>
<dbReference type="AlphaFoldDB" id="A0A1I1N3G2"/>
<evidence type="ECO:0000256" key="4">
    <source>
        <dbReference type="ARBA" id="ARBA00012458"/>
    </source>
</evidence>
<proteinExistence type="predicted"/>
<dbReference type="GO" id="GO:0004156">
    <property type="term" value="F:dihydropteroate synthase activity"/>
    <property type="evidence" value="ECO:0007669"/>
    <property type="project" value="UniProtKB-EC"/>
</dbReference>
<dbReference type="NCBIfam" id="TIGR01496">
    <property type="entry name" value="DHPS"/>
    <property type="match status" value="1"/>
</dbReference>
<reference evidence="10 11" key="1">
    <citation type="submission" date="2016-10" db="EMBL/GenBank/DDBJ databases">
        <authorList>
            <person name="de Groot N.N."/>
        </authorList>
    </citation>
    <scope>NUCLEOTIDE SEQUENCE [LARGE SCALE GENOMIC DNA]</scope>
    <source>
        <strain evidence="10 11">DSM 6793</strain>
    </source>
</reference>
<dbReference type="PANTHER" id="PTHR20941">
    <property type="entry name" value="FOLATE SYNTHESIS PROTEINS"/>
    <property type="match status" value="1"/>
</dbReference>
<evidence type="ECO:0000256" key="3">
    <source>
        <dbReference type="ARBA" id="ARBA00004763"/>
    </source>
</evidence>
<accession>A0A1I1N3G2</accession>
<dbReference type="OrthoDB" id="9811744at2"/>
<keyword evidence="6" id="KW-0479">Metal-binding</keyword>
<keyword evidence="8" id="KW-0289">Folate biosynthesis</keyword>
<evidence type="ECO:0000313" key="10">
    <source>
        <dbReference type="EMBL" id="SFC92194.1"/>
    </source>
</evidence>
<dbReference type="InterPro" id="IPR000489">
    <property type="entry name" value="Pterin-binding_dom"/>
</dbReference>
<evidence type="ECO:0000256" key="7">
    <source>
        <dbReference type="ARBA" id="ARBA00022842"/>
    </source>
</evidence>
<feature type="domain" description="Pterin-binding" evidence="9">
    <location>
        <begin position="18"/>
        <end position="270"/>
    </location>
</feature>
<dbReference type="GO" id="GO:0046654">
    <property type="term" value="P:tetrahydrofolate biosynthetic process"/>
    <property type="evidence" value="ECO:0007669"/>
    <property type="project" value="TreeGrafter"/>
</dbReference>